<feature type="compositionally biased region" description="Low complexity" evidence="1">
    <location>
        <begin position="168"/>
        <end position="178"/>
    </location>
</feature>
<gene>
    <name evidence="2" type="ORF">ECC02_008066</name>
</gene>
<dbReference type="VEuPathDB" id="TriTrypDB:BCY84_16265"/>
<proteinExistence type="predicted"/>
<protein>
    <submittedName>
        <fullName evidence="2">Uncharacterized protein</fullName>
    </submittedName>
</protein>
<feature type="compositionally biased region" description="Low complexity" evidence="1">
    <location>
        <begin position="213"/>
        <end position="224"/>
    </location>
</feature>
<accession>A0A7J6XWT2</accession>
<feature type="compositionally biased region" description="Basic and acidic residues" evidence="1">
    <location>
        <begin position="135"/>
        <end position="156"/>
    </location>
</feature>
<organism evidence="2 3">
    <name type="scientific">Trypanosoma cruzi</name>
    <dbReference type="NCBI Taxonomy" id="5693"/>
    <lineage>
        <taxon>Eukaryota</taxon>
        <taxon>Discoba</taxon>
        <taxon>Euglenozoa</taxon>
        <taxon>Kinetoplastea</taxon>
        <taxon>Metakinetoplastina</taxon>
        <taxon>Trypanosomatida</taxon>
        <taxon>Trypanosomatidae</taxon>
        <taxon>Trypanosoma</taxon>
        <taxon>Schizotrypanum</taxon>
    </lineage>
</organism>
<dbReference type="VEuPathDB" id="TriTrypDB:ECC02_008066"/>
<evidence type="ECO:0000313" key="3">
    <source>
        <dbReference type="Proteomes" id="UP000583944"/>
    </source>
</evidence>
<evidence type="ECO:0000313" key="2">
    <source>
        <dbReference type="EMBL" id="KAF5218984.1"/>
    </source>
</evidence>
<feature type="compositionally biased region" description="Polar residues" evidence="1">
    <location>
        <begin position="91"/>
        <end position="100"/>
    </location>
</feature>
<dbReference type="Proteomes" id="UP000583944">
    <property type="component" value="Unassembled WGS sequence"/>
</dbReference>
<name>A0A7J6XWT2_TRYCR</name>
<feature type="compositionally biased region" description="Basic and acidic residues" evidence="1">
    <location>
        <begin position="180"/>
        <end position="200"/>
    </location>
</feature>
<sequence length="317" mass="34326">MAHACRNTNYRTCWSWMPTIVIDGLTIRLASELQNTFNPSYAFGCREHGSSLALQESSSGHLLLPFDAEGNVIVTPGSHYRLVLVKEQKTVQETSDSPLPQQHRRQQDSKQQPKEVQAAAAAIGPKTKTTVGNGKHAEENGKAEEAAGESHADAAKKRQGRKRKNEAPAEAEVPTAAPQPKEDRKEAPRDDKSDKSDDVPLYRTFGNNQTFDVAATTVPPAVAAHRNGSPTSSRDVVYKSPKGHAATAASSIPDQSDDENVPLSTSYAKKKRRQEKQAPAPDAATVPLTGVEKPLSRRQTKPPRRAPVATPSTSESD</sequence>
<dbReference type="AlphaFoldDB" id="A0A7J6XWT2"/>
<feature type="region of interest" description="Disordered" evidence="1">
    <location>
        <begin position="91"/>
        <end position="317"/>
    </location>
</feature>
<evidence type="ECO:0000256" key="1">
    <source>
        <dbReference type="SAM" id="MobiDB-lite"/>
    </source>
</evidence>
<reference evidence="2 3" key="1">
    <citation type="journal article" date="2019" name="Genome Biol. Evol.">
        <title>Nanopore Sequencing Significantly Improves Genome Assembly of the Protozoan Parasite Trypanosoma cruzi.</title>
        <authorList>
            <person name="Diaz-Viraque F."/>
            <person name="Pita S."/>
            <person name="Greif G."/>
            <person name="de Souza R.C.M."/>
            <person name="Iraola G."/>
            <person name="Robello C."/>
        </authorList>
    </citation>
    <scope>NUCLEOTIDE SEQUENCE [LARGE SCALE GENOMIC DNA]</scope>
    <source>
        <strain evidence="2 3">Berenice</strain>
    </source>
</reference>
<dbReference type="EMBL" id="JABDHM010000081">
    <property type="protein sequence ID" value="KAF5218984.1"/>
    <property type="molecule type" value="Genomic_DNA"/>
</dbReference>
<comment type="caution">
    <text evidence="2">The sequence shown here is derived from an EMBL/GenBank/DDBJ whole genome shotgun (WGS) entry which is preliminary data.</text>
</comment>